<dbReference type="EMBL" id="KN834143">
    <property type="protein sequence ID" value="KIK11889.1"/>
    <property type="molecule type" value="Genomic_DNA"/>
</dbReference>
<dbReference type="Proteomes" id="UP000054018">
    <property type="component" value="Unassembled WGS sequence"/>
</dbReference>
<accession>A0A0C9YDL0</accession>
<dbReference type="OrthoDB" id="2681316at2759"/>
<sequence length="196" mass="21906">MFSNMPKFSKGLTTGNIFVIRRKHPQETRASASRPISPATDLHRKVLPTSKSRLSEAGDVIQLVSPMVQAAAVAIPVAGPTLKAAVDGFLCVMQMVETRNRNKADIEGLASRVRSLLEFLSREPQPRDEEAARRMMDLSRRLEATSCRLSEMQRRRGFTLACSSMTKDIAACRTDVNEFLLDYDVGSFFCKHVFHC</sequence>
<proteinExistence type="predicted"/>
<dbReference type="AlphaFoldDB" id="A0A0C9YDL0"/>
<name>A0A0C9YDL0_9AGAM</name>
<organism evidence="2 3">
    <name type="scientific">Pisolithus microcarpus 441</name>
    <dbReference type="NCBI Taxonomy" id="765257"/>
    <lineage>
        <taxon>Eukaryota</taxon>
        <taxon>Fungi</taxon>
        <taxon>Dikarya</taxon>
        <taxon>Basidiomycota</taxon>
        <taxon>Agaricomycotina</taxon>
        <taxon>Agaricomycetes</taxon>
        <taxon>Agaricomycetidae</taxon>
        <taxon>Boletales</taxon>
        <taxon>Sclerodermatineae</taxon>
        <taxon>Pisolithaceae</taxon>
        <taxon>Pisolithus</taxon>
    </lineage>
</organism>
<evidence type="ECO:0000313" key="3">
    <source>
        <dbReference type="Proteomes" id="UP000054018"/>
    </source>
</evidence>
<reference evidence="3" key="2">
    <citation type="submission" date="2015-01" db="EMBL/GenBank/DDBJ databases">
        <title>Evolutionary Origins and Diversification of the Mycorrhizal Mutualists.</title>
        <authorList>
            <consortium name="DOE Joint Genome Institute"/>
            <consortium name="Mycorrhizal Genomics Consortium"/>
            <person name="Kohler A."/>
            <person name="Kuo A."/>
            <person name="Nagy L.G."/>
            <person name="Floudas D."/>
            <person name="Copeland A."/>
            <person name="Barry K.W."/>
            <person name="Cichocki N."/>
            <person name="Veneault-Fourrey C."/>
            <person name="LaButti K."/>
            <person name="Lindquist E.A."/>
            <person name="Lipzen A."/>
            <person name="Lundell T."/>
            <person name="Morin E."/>
            <person name="Murat C."/>
            <person name="Riley R."/>
            <person name="Ohm R."/>
            <person name="Sun H."/>
            <person name="Tunlid A."/>
            <person name="Henrissat B."/>
            <person name="Grigoriev I.V."/>
            <person name="Hibbett D.S."/>
            <person name="Martin F."/>
        </authorList>
    </citation>
    <scope>NUCLEOTIDE SEQUENCE [LARGE SCALE GENOMIC DNA]</scope>
    <source>
        <strain evidence="3">441</strain>
    </source>
</reference>
<keyword evidence="3" id="KW-1185">Reference proteome</keyword>
<feature type="region of interest" description="Disordered" evidence="1">
    <location>
        <begin position="23"/>
        <end position="43"/>
    </location>
</feature>
<protein>
    <submittedName>
        <fullName evidence="2">Uncharacterized protein</fullName>
    </submittedName>
</protein>
<reference evidence="2 3" key="1">
    <citation type="submission" date="2014-04" db="EMBL/GenBank/DDBJ databases">
        <authorList>
            <consortium name="DOE Joint Genome Institute"/>
            <person name="Kuo A."/>
            <person name="Kohler A."/>
            <person name="Costa M.D."/>
            <person name="Nagy L.G."/>
            <person name="Floudas D."/>
            <person name="Copeland A."/>
            <person name="Barry K.W."/>
            <person name="Cichocki N."/>
            <person name="Veneault-Fourrey C."/>
            <person name="LaButti K."/>
            <person name="Lindquist E.A."/>
            <person name="Lipzen A."/>
            <person name="Lundell T."/>
            <person name="Morin E."/>
            <person name="Murat C."/>
            <person name="Sun H."/>
            <person name="Tunlid A."/>
            <person name="Henrissat B."/>
            <person name="Grigoriev I.V."/>
            <person name="Hibbett D.S."/>
            <person name="Martin F."/>
            <person name="Nordberg H.P."/>
            <person name="Cantor M.N."/>
            <person name="Hua S.X."/>
        </authorList>
    </citation>
    <scope>NUCLEOTIDE SEQUENCE [LARGE SCALE GENOMIC DNA]</scope>
    <source>
        <strain evidence="2 3">441</strain>
    </source>
</reference>
<evidence type="ECO:0000256" key="1">
    <source>
        <dbReference type="SAM" id="MobiDB-lite"/>
    </source>
</evidence>
<evidence type="ECO:0000313" key="2">
    <source>
        <dbReference type="EMBL" id="KIK11889.1"/>
    </source>
</evidence>
<dbReference type="HOGENOM" id="CLU_1390737_0_0_1"/>
<gene>
    <name evidence="2" type="ORF">PISMIDRAFT_469054</name>
</gene>